<gene>
    <name evidence="2" type="ORF">RQP53_22745</name>
</gene>
<name>A0ABU3PHR0_9BURK</name>
<feature type="region of interest" description="Disordered" evidence="1">
    <location>
        <begin position="1"/>
        <end position="45"/>
    </location>
</feature>
<proteinExistence type="predicted"/>
<comment type="caution">
    <text evidence="2">The sequence shown here is derived from an EMBL/GenBank/DDBJ whole genome shotgun (WGS) entry which is preliminary data.</text>
</comment>
<organism evidence="2 3">
    <name type="scientific">Roseateles aquae</name>
    <dbReference type="NCBI Taxonomy" id="3077235"/>
    <lineage>
        <taxon>Bacteria</taxon>
        <taxon>Pseudomonadati</taxon>
        <taxon>Pseudomonadota</taxon>
        <taxon>Betaproteobacteria</taxon>
        <taxon>Burkholderiales</taxon>
        <taxon>Sphaerotilaceae</taxon>
        <taxon>Roseateles</taxon>
    </lineage>
</organism>
<accession>A0ABU3PHR0</accession>
<dbReference type="EMBL" id="JAVXZY010000013">
    <property type="protein sequence ID" value="MDT9002115.1"/>
    <property type="molecule type" value="Genomic_DNA"/>
</dbReference>
<sequence length="81" mass="8340">MHIDIAPSDGSGLNQVGAHSAPITDEASRRAASSSGMQPAQGIDQFGSIDEAQRLAFESIACADSVAQKPQGLRVRGFEAG</sequence>
<dbReference type="RefSeq" id="WP_315653006.1">
    <property type="nucleotide sequence ID" value="NZ_JAVXZY010000013.1"/>
</dbReference>
<keyword evidence="3" id="KW-1185">Reference proteome</keyword>
<evidence type="ECO:0000313" key="2">
    <source>
        <dbReference type="EMBL" id="MDT9002115.1"/>
    </source>
</evidence>
<reference evidence="2" key="1">
    <citation type="submission" date="2023-09" db="EMBL/GenBank/DDBJ databases">
        <title>Paucibacter sp. APW11 Genome sequencing and assembly.</title>
        <authorList>
            <person name="Kim I."/>
        </authorList>
    </citation>
    <scope>NUCLEOTIDE SEQUENCE</scope>
    <source>
        <strain evidence="2">APW11</strain>
    </source>
</reference>
<evidence type="ECO:0000313" key="3">
    <source>
        <dbReference type="Proteomes" id="UP001246372"/>
    </source>
</evidence>
<dbReference type="Proteomes" id="UP001246372">
    <property type="component" value="Unassembled WGS sequence"/>
</dbReference>
<evidence type="ECO:0000256" key="1">
    <source>
        <dbReference type="SAM" id="MobiDB-lite"/>
    </source>
</evidence>
<protein>
    <submittedName>
        <fullName evidence="2">Uncharacterized protein</fullName>
    </submittedName>
</protein>